<feature type="domain" description="Right handed beta helix" evidence="4">
    <location>
        <begin position="532"/>
        <end position="669"/>
    </location>
</feature>
<accession>A9GAP1</accession>
<evidence type="ECO:0000313" key="5">
    <source>
        <dbReference type="EMBL" id="CAN92891.1"/>
    </source>
</evidence>
<evidence type="ECO:0000259" key="3">
    <source>
        <dbReference type="Pfam" id="PF07602"/>
    </source>
</evidence>
<dbReference type="Proteomes" id="UP000002139">
    <property type="component" value="Chromosome"/>
</dbReference>
<dbReference type="SUPFAM" id="SSF51126">
    <property type="entry name" value="Pectin lyase-like"/>
    <property type="match status" value="3"/>
</dbReference>
<feature type="chain" id="PRO_5002737995" evidence="2">
    <location>
        <begin position="24"/>
        <end position="849"/>
    </location>
</feature>
<dbReference type="InterPro" id="IPR006626">
    <property type="entry name" value="PbH1"/>
</dbReference>
<dbReference type="InterPro" id="IPR011050">
    <property type="entry name" value="Pectin_lyase_fold/virulence"/>
</dbReference>
<sequence>MVSSRARSTRWPLVAVCSWVFVAALVTMGCGDPVDAKRCAPGEVASEDGQCEPKPCGPDEITLPTGKCQPAGLPPDMPCPPGQLALEDGRCQPAGVPPEACGEGFVADGRGGCSAILPEDECPEGQMAIPGETSCRNVASCGEGPWGDIPVEANTQFVDQSYAGDDSDGTKDKPWTTIQRAISKADSGAIVAVAEGTYEEDVLISGKAVRLWGRCPGLVEIRGVGKETAAVRVLRTKASGTEIRSLAVTGPSMGIRIAGAHDISVGQVWVHHTQDFGIAIAYADGPASVALKASLIEENHRVGVSVFSSEAMIEGTVIRSTKSKINETTGLGIYIADGDLTGESRERIERASVSIRASIIEWNHEYGILINGSDAKIETTVIRDTQPNEDKSGGYGIGIVDAYNTTDTGQRASANTRASVIERNHNIGVYVHGSDTEIEATVVRSTQASTAEEGGRGIVIQDDLNTGERARATIRGCLVDDNRMVGTSINGSDATLETTIIRRTQPGPDGWGGRGVTVQVNLETHERASMIMHACIIEENQTVGVSVDGADATIEATIVRATRPGADRNFGRGVNIQNVFDLDERSNLAVRTSLIEENHEFGVYIGGSDATIETSVIRRTQPLEDGMRGRGINAQDSSVLGERANLLVRSCIIEQNHDTGVAVFGSDATIETTMVRSTQPRGDGTRGRGIVVQDETDFGKRTNANIDTCVIEQNHEIGIFVGNSDVTIDTTLVQTTKARHDEKFGDGVVILGASTATIQSSTITDNDRAGVANFGSKVQILDTILTCNGFDLNGETLLESRPDFHGSDGWQCTPDDAKDCTETDDHCKVVSGNLEPPPEAEPLPPLSQP</sequence>
<gene>
    <name evidence="5" type="ordered locus">sce2732</name>
</gene>
<dbReference type="PROSITE" id="PS51257">
    <property type="entry name" value="PROKAR_LIPOPROTEIN"/>
    <property type="match status" value="1"/>
</dbReference>
<feature type="domain" description="DUF1565" evidence="3">
    <location>
        <begin position="164"/>
        <end position="201"/>
    </location>
</feature>
<evidence type="ECO:0000259" key="4">
    <source>
        <dbReference type="Pfam" id="PF13229"/>
    </source>
</evidence>
<evidence type="ECO:0000256" key="2">
    <source>
        <dbReference type="SAM" id="SignalP"/>
    </source>
</evidence>
<feature type="compositionally biased region" description="Pro residues" evidence="1">
    <location>
        <begin position="835"/>
        <end position="849"/>
    </location>
</feature>
<dbReference type="EMBL" id="AM746676">
    <property type="protein sequence ID" value="CAN92891.1"/>
    <property type="molecule type" value="Genomic_DNA"/>
</dbReference>
<feature type="region of interest" description="Disordered" evidence="1">
    <location>
        <begin position="828"/>
        <end position="849"/>
    </location>
</feature>
<proteinExistence type="predicted"/>
<evidence type="ECO:0000256" key="1">
    <source>
        <dbReference type="SAM" id="MobiDB-lite"/>
    </source>
</evidence>
<dbReference type="Pfam" id="PF07602">
    <property type="entry name" value="DUF1565"/>
    <property type="match status" value="1"/>
</dbReference>
<reference evidence="5 6" key="1">
    <citation type="journal article" date="2007" name="Nat. Biotechnol.">
        <title>Complete genome sequence of the myxobacterium Sorangium cellulosum.</title>
        <authorList>
            <person name="Schneiker S."/>
            <person name="Perlova O."/>
            <person name="Kaiser O."/>
            <person name="Gerth K."/>
            <person name="Alici A."/>
            <person name="Altmeyer M.O."/>
            <person name="Bartels D."/>
            <person name="Bekel T."/>
            <person name="Beyer S."/>
            <person name="Bode E."/>
            <person name="Bode H.B."/>
            <person name="Bolten C.J."/>
            <person name="Choudhuri J.V."/>
            <person name="Doss S."/>
            <person name="Elnakady Y.A."/>
            <person name="Frank B."/>
            <person name="Gaigalat L."/>
            <person name="Goesmann A."/>
            <person name="Groeger C."/>
            <person name="Gross F."/>
            <person name="Jelsbak L."/>
            <person name="Jelsbak L."/>
            <person name="Kalinowski J."/>
            <person name="Kegler C."/>
            <person name="Knauber T."/>
            <person name="Konietzny S."/>
            <person name="Kopp M."/>
            <person name="Krause L."/>
            <person name="Krug D."/>
            <person name="Linke B."/>
            <person name="Mahmud T."/>
            <person name="Martinez-Arias R."/>
            <person name="McHardy A.C."/>
            <person name="Merai M."/>
            <person name="Meyer F."/>
            <person name="Mormann S."/>
            <person name="Munoz-Dorado J."/>
            <person name="Perez J."/>
            <person name="Pradella S."/>
            <person name="Rachid S."/>
            <person name="Raddatz G."/>
            <person name="Rosenau F."/>
            <person name="Rueckert C."/>
            <person name="Sasse F."/>
            <person name="Scharfe M."/>
            <person name="Schuster S.C."/>
            <person name="Suen G."/>
            <person name="Treuner-Lange A."/>
            <person name="Velicer G.J."/>
            <person name="Vorholter F.-J."/>
            <person name="Weissman K.J."/>
            <person name="Welch R.D."/>
            <person name="Wenzel S.C."/>
            <person name="Whitworth D.E."/>
            <person name="Wilhelm S."/>
            <person name="Wittmann C."/>
            <person name="Bloecker H."/>
            <person name="Puehler A."/>
            <person name="Mueller R."/>
        </authorList>
    </citation>
    <scope>NUCLEOTIDE SEQUENCE [LARGE SCALE GENOMIC DNA]</scope>
    <source>
        <strain evidence="6">So ce56</strain>
    </source>
</reference>
<dbReference type="HOGENOM" id="CLU_358585_0_0_7"/>
<dbReference type="SMART" id="SM00710">
    <property type="entry name" value="PbH1"/>
    <property type="match status" value="8"/>
</dbReference>
<dbReference type="InterPro" id="IPR012334">
    <property type="entry name" value="Pectin_lyas_fold"/>
</dbReference>
<name>A9GAP1_SORC5</name>
<evidence type="ECO:0000313" key="6">
    <source>
        <dbReference type="Proteomes" id="UP000002139"/>
    </source>
</evidence>
<feature type="signal peptide" evidence="2">
    <location>
        <begin position="1"/>
        <end position="23"/>
    </location>
</feature>
<dbReference type="InterPro" id="IPR039448">
    <property type="entry name" value="Beta_helix"/>
</dbReference>
<dbReference type="KEGG" id="scl:sce2732"/>
<dbReference type="Pfam" id="PF13229">
    <property type="entry name" value="Beta_helix"/>
    <property type="match status" value="1"/>
</dbReference>
<keyword evidence="6" id="KW-1185">Reference proteome</keyword>
<keyword evidence="2" id="KW-0732">Signal</keyword>
<organism evidence="5 6">
    <name type="scientific">Sorangium cellulosum (strain So ce56)</name>
    <name type="common">Polyangium cellulosum (strain So ce56)</name>
    <dbReference type="NCBI Taxonomy" id="448385"/>
    <lineage>
        <taxon>Bacteria</taxon>
        <taxon>Pseudomonadati</taxon>
        <taxon>Myxococcota</taxon>
        <taxon>Polyangia</taxon>
        <taxon>Polyangiales</taxon>
        <taxon>Polyangiaceae</taxon>
        <taxon>Sorangium</taxon>
    </lineage>
</organism>
<dbReference type="Gene3D" id="2.160.20.10">
    <property type="entry name" value="Single-stranded right-handed beta-helix, Pectin lyase-like"/>
    <property type="match status" value="2"/>
</dbReference>
<dbReference type="AlphaFoldDB" id="A9GAP1"/>
<dbReference type="InterPro" id="IPR011459">
    <property type="entry name" value="DUF1565"/>
</dbReference>
<protein>
    <submittedName>
        <fullName evidence="5">Cell surface protein</fullName>
    </submittedName>
</protein>